<organism evidence="6 7">
    <name type="scientific">Zwartia hollandica</name>
    <dbReference type="NCBI Taxonomy" id="324606"/>
    <lineage>
        <taxon>Bacteria</taxon>
        <taxon>Pseudomonadati</taxon>
        <taxon>Pseudomonadota</taxon>
        <taxon>Betaproteobacteria</taxon>
        <taxon>Burkholderiales</taxon>
        <taxon>Alcaligenaceae</taxon>
        <taxon>Zwartia</taxon>
    </lineage>
</organism>
<evidence type="ECO:0000313" key="6">
    <source>
        <dbReference type="EMBL" id="MBZ1351318.1"/>
    </source>
</evidence>
<keyword evidence="3" id="KW-0560">Oxidoreductase</keyword>
<dbReference type="GO" id="GO:0005506">
    <property type="term" value="F:iron ion binding"/>
    <property type="evidence" value="ECO:0007669"/>
    <property type="project" value="InterPro"/>
</dbReference>
<keyword evidence="4" id="KW-0408">Iron</keyword>
<reference evidence="6" key="1">
    <citation type="submission" date="2021-07" db="EMBL/GenBank/DDBJ databases">
        <title>New genus and species of the family Alcaligenaceae.</title>
        <authorList>
            <person name="Hahn M.W."/>
        </authorList>
    </citation>
    <scope>NUCLEOTIDE SEQUENCE</scope>
    <source>
        <strain evidence="6">LF4-65</strain>
    </source>
</reference>
<dbReference type="PANTHER" id="PTHR42928">
    <property type="entry name" value="TRICARBOXYLATE-BINDING PROTEIN"/>
    <property type="match status" value="1"/>
</dbReference>
<evidence type="ECO:0000256" key="5">
    <source>
        <dbReference type="SAM" id="SignalP"/>
    </source>
</evidence>
<evidence type="ECO:0000256" key="3">
    <source>
        <dbReference type="ARBA" id="ARBA00023002"/>
    </source>
</evidence>
<protein>
    <submittedName>
        <fullName evidence="6">Tripartite tricarboxylate transporter substrate binding protein</fullName>
    </submittedName>
</protein>
<evidence type="ECO:0000256" key="4">
    <source>
        <dbReference type="ARBA" id="ARBA00023004"/>
    </source>
</evidence>
<dbReference type="InterPro" id="IPR005064">
    <property type="entry name" value="BUG"/>
</dbReference>
<dbReference type="GO" id="GO:0016491">
    <property type="term" value="F:oxidoreductase activity"/>
    <property type="evidence" value="ECO:0007669"/>
    <property type="project" value="UniProtKB-KW"/>
</dbReference>
<dbReference type="CDD" id="cd13578">
    <property type="entry name" value="PBP2_Bug27"/>
    <property type="match status" value="1"/>
</dbReference>
<keyword evidence="7" id="KW-1185">Reference proteome</keyword>
<dbReference type="SUPFAM" id="SSF53850">
    <property type="entry name" value="Periplasmic binding protein-like II"/>
    <property type="match status" value="1"/>
</dbReference>
<dbReference type="EMBL" id="JAHXRI010000010">
    <property type="protein sequence ID" value="MBZ1351318.1"/>
    <property type="molecule type" value="Genomic_DNA"/>
</dbReference>
<name>A0A953T2C7_9BURK</name>
<dbReference type="InterPro" id="IPR042100">
    <property type="entry name" value="Bug_dom1"/>
</dbReference>
<evidence type="ECO:0000256" key="1">
    <source>
        <dbReference type="ARBA" id="ARBA00006987"/>
    </source>
</evidence>
<feature type="chain" id="PRO_5037948363" evidence="5">
    <location>
        <begin position="30"/>
        <end position="329"/>
    </location>
</feature>
<dbReference type="Proteomes" id="UP000739565">
    <property type="component" value="Unassembled WGS sequence"/>
</dbReference>
<sequence>MGTASAWRFVGRRTFLVLCGALFATQTMGQTAYPSQPIRLIVSFAAGGPTDIFARLVASKLEKELGQPIIVENKPGGGSNIGSEFVAKAKPDGYTLLVGTVANATNMGIYKNLGYDTARDFAPITQIMSSPSVLVVNNNLPVRSLSELIAYAKARPGKLSYASSGAGGMQHHAGELLKLRTGIDVIHIPYKGAAPALTDVIGGTVDFGFKTASGVMPAILSGKVRPLAVAGSARLAQLPDVPTMAEAGMPDLEADSWNGLFAPAGTPPAIIKRLADATIAILKTPEIKERFAAISATPIGSTPEEFSKYVKAEITKWGMVAKQANVQVN</sequence>
<feature type="signal peptide" evidence="5">
    <location>
        <begin position="1"/>
        <end position="29"/>
    </location>
</feature>
<dbReference type="PROSITE" id="PS00186">
    <property type="entry name" value="IPNS_2"/>
    <property type="match status" value="1"/>
</dbReference>
<dbReference type="InterPro" id="IPR002057">
    <property type="entry name" value="Isopenicillin-N_synth_CS"/>
</dbReference>
<keyword evidence="5" id="KW-0732">Signal</keyword>
<proteinExistence type="inferred from homology"/>
<dbReference type="AlphaFoldDB" id="A0A953T2C7"/>
<dbReference type="Pfam" id="PF03401">
    <property type="entry name" value="TctC"/>
    <property type="match status" value="1"/>
</dbReference>
<accession>A0A953T2C7</accession>
<dbReference type="PIRSF" id="PIRSF017082">
    <property type="entry name" value="YflP"/>
    <property type="match status" value="1"/>
</dbReference>
<dbReference type="RefSeq" id="WP_259661725.1">
    <property type="nucleotide sequence ID" value="NZ_JAHXRI010000010.1"/>
</dbReference>
<comment type="caution">
    <text evidence="6">The sequence shown here is derived from an EMBL/GenBank/DDBJ whole genome shotgun (WGS) entry which is preliminary data.</text>
</comment>
<gene>
    <name evidence="6" type="ORF">KZZ10_11735</name>
</gene>
<comment type="similarity">
    <text evidence="2">Belongs to the iron/ascorbate-dependent oxidoreductase family.</text>
</comment>
<comment type="similarity">
    <text evidence="1">Belongs to the UPF0065 (bug) family.</text>
</comment>
<dbReference type="PANTHER" id="PTHR42928:SF5">
    <property type="entry name" value="BLR1237 PROTEIN"/>
    <property type="match status" value="1"/>
</dbReference>
<dbReference type="Gene3D" id="3.40.190.10">
    <property type="entry name" value="Periplasmic binding protein-like II"/>
    <property type="match status" value="1"/>
</dbReference>
<evidence type="ECO:0000313" key="7">
    <source>
        <dbReference type="Proteomes" id="UP000739565"/>
    </source>
</evidence>
<evidence type="ECO:0000256" key="2">
    <source>
        <dbReference type="ARBA" id="ARBA00008056"/>
    </source>
</evidence>
<dbReference type="Gene3D" id="3.40.190.150">
    <property type="entry name" value="Bordetella uptake gene, domain 1"/>
    <property type="match status" value="1"/>
</dbReference>